<reference evidence="2" key="1">
    <citation type="journal article" date="2019" name="Int. J. Syst. Evol. Microbiol.">
        <title>The Global Catalogue of Microorganisms (GCM) 10K type strain sequencing project: providing services to taxonomists for standard genome sequencing and annotation.</title>
        <authorList>
            <consortium name="The Broad Institute Genomics Platform"/>
            <consortium name="The Broad Institute Genome Sequencing Center for Infectious Disease"/>
            <person name="Wu L."/>
            <person name="Ma J."/>
        </authorList>
    </citation>
    <scope>NUCLEOTIDE SEQUENCE [LARGE SCALE GENOMIC DNA]</scope>
    <source>
        <strain evidence="2">JCM 30234</strain>
    </source>
</reference>
<dbReference type="RefSeq" id="WP_382361447.1">
    <property type="nucleotide sequence ID" value="NZ_JBHTGR010000057.1"/>
</dbReference>
<evidence type="ECO:0000313" key="1">
    <source>
        <dbReference type="EMBL" id="MFC7748245.1"/>
    </source>
</evidence>
<gene>
    <name evidence="1" type="ORF">ACFQU8_13720</name>
</gene>
<sequence length="318" mass="38290">MTTFRWHNHDYIHYIRSQTDKHNVDNIARTKAYQRFYAAFPEIKWAFLASMVSRNAGWNMTDLWLSPFIAILSARQRWSMFMTYERSNWLIFADAYPQLLLYQLSIDTQQSLFHLLPAFQVSRYMQQEWEVFWQHQDAERLMLALIINEQNVIEHPVIKQDYFKYRVFLRPAYFLQDFFLLNAVLLPTASQHVYGAFVHDFTSINKRIEMGKTLASIVFHPQVYRPLLEFAQSVEHTGSRRDYERYCGIEIEAAPLLRSVYPVIAHQDKWRRDWNKRKRVQAKWLATVSLTPDPQIKKQFYNRRRLMYAYSHVKDILT</sequence>
<evidence type="ECO:0000313" key="2">
    <source>
        <dbReference type="Proteomes" id="UP001596620"/>
    </source>
</evidence>
<comment type="caution">
    <text evidence="1">The sequence shown here is derived from an EMBL/GenBank/DDBJ whole genome shotgun (WGS) entry which is preliminary data.</text>
</comment>
<accession>A0ABW2UYB5</accession>
<dbReference type="Proteomes" id="UP001596620">
    <property type="component" value="Unassembled WGS sequence"/>
</dbReference>
<dbReference type="Pfam" id="PF10720">
    <property type="entry name" value="DUF2515"/>
    <property type="match status" value="1"/>
</dbReference>
<protein>
    <submittedName>
        <fullName evidence="1">DUF2515 family protein</fullName>
    </submittedName>
</protein>
<dbReference type="EMBL" id="JBHTGR010000057">
    <property type="protein sequence ID" value="MFC7748245.1"/>
    <property type="molecule type" value="Genomic_DNA"/>
</dbReference>
<proteinExistence type="predicted"/>
<dbReference type="InterPro" id="IPR019658">
    <property type="entry name" value="DUF2515"/>
</dbReference>
<keyword evidence="2" id="KW-1185">Reference proteome</keyword>
<organism evidence="1 2">
    <name type="scientific">Lentibacillus kimchii</name>
    <dbReference type="NCBI Taxonomy" id="1542911"/>
    <lineage>
        <taxon>Bacteria</taxon>
        <taxon>Bacillati</taxon>
        <taxon>Bacillota</taxon>
        <taxon>Bacilli</taxon>
        <taxon>Bacillales</taxon>
        <taxon>Bacillaceae</taxon>
        <taxon>Lentibacillus</taxon>
    </lineage>
</organism>
<name>A0ABW2UYB5_9BACI</name>